<organism evidence="2 3">
    <name type="scientific">Eiseniibacteriota bacterium</name>
    <dbReference type="NCBI Taxonomy" id="2212470"/>
    <lineage>
        <taxon>Bacteria</taxon>
        <taxon>Candidatus Eiseniibacteriota</taxon>
    </lineage>
</organism>
<keyword evidence="1" id="KW-0732">Signal</keyword>
<evidence type="ECO:0000256" key="1">
    <source>
        <dbReference type="SAM" id="SignalP"/>
    </source>
</evidence>
<sequence>MIVIEYLSARRNVSCFVILLFLVMASPFAAHAQTDQRSWTYTKIADIDTDLPNWAPGYSKIYLEPSISDDVISFRCSFGGGGWPYFCVYTKALDGDFTAHVDNTTPMPGAEAFFWGVNGLSFSDGLMAFVGTCANPYNRGIYKKHMASNDIDIVMNAETDIPGGVGKFHTGLHEIPSINSETIVFFGAGTTEIYQEGIYAEVNGNLIAVADLNTEMPNHVGIKFDDFDIRPSSGGDYIAFFGLDTVSGARGVYRYSVENDLIEIVADELTDVPGGTDRFASFDRPVIDSENYAFWGVEQNTDKRGLFTYLDEDLGAVAMTGDSIPGAPGKYIGAFGPVSIDGRDVAFIAEEAGSSSYKSILAKKGDVLTKVIDTNEYLDGRAISAFVMTRQALCNDKVVFLVSFVDETWGIYLATLDATPAEVPSADISTVPILLRPSRPNPFDGKTTLSFALTKACQVDLSLYATDGAKVVTLIDRMMDSGRHRMEWDGLDRNGKLVPAGVYFIKLRQDKYVAVDRLVLLK</sequence>
<protein>
    <recommendedName>
        <fullName evidence="4">T9SS type A sorting domain-containing protein</fullName>
    </recommendedName>
</protein>
<proteinExistence type="predicted"/>
<evidence type="ECO:0000313" key="2">
    <source>
        <dbReference type="EMBL" id="MBU2691113.1"/>
    </source>
</evidence>
<dbReference type="AlphaFoldDB" id="A0A948RU86"/>
<dbReference type="Proteomes" id="UP000777784">
    <property type="component" value="Unassembled WGS sequence"/>
</dbReference>
<gene>
    <name evidence="2" type="ORF">KJ970_09295</name>
</gene>
<evidence type="ECO:0008006" key="4">
    <source>
        <dbReference type="Google" id="ProtNLM"/>
    </source>
</evidence>
<feature type="signal peptide" evidence="1">
    <location>
        <begin position="1"/>
        <end position="32"/>
    </location>
</feature>
<evidence type="ECO:0000313" key="3">
    <source>
        <dbReference type="Proteomes" id="UP000777784"/>
    </source>
</evidence>
<name>A0A948RU86_UNCEI</name>
<dbReference type="EMBL" id="JAHJDP010000045">
    <property type="protein sequence ID" value="MBU2691113.1"/>
    <property type="molecule type" value="Genomic_DNA"/>
</dbReference>
<dbReference type="Pfam" id="PF24251">
    <property type="entry name" value="DUF7453"/>
    <property type="match status" value="1"/>
</dbReference>
<feature type="chain" id="PRO_5037191068" description="T9SS type A sorting domain-containing protein" evidence="1">
    <location>
        <begin position="33"/>
        <end position="522"/>
    </location>
</feature>
<reference evidence="2" key="1">
    <citation type="submission" date="2021-05" db="EMBL/GenBank/DDBJ databases">
        <title>Energy efficiency and biological interactions define the core microbiome of deep oligotrophic groundwater.</title>
        <authorList>
            <person name="Mehrshad M."/>
            <person name="Lopez-Fernandez M."/>
            <person name="Bell E."/>
            <person name="Bernier-Latmani R."/>
            <person name="Bertilsson S."/>
            <person name="Dopson M."/>
        </authorList>
    </citation>
    <scope>NUCLEOTIDE SEQUENCE</scope>
    <source>
        <strain evidence="2">Modern_marine.mb.64</strain>
    </source>
</reference>
<dbReference type="InterPro" id="IPR055876">
    <property type="entry name" value="DUF7453"/>
</dbReference>
<comment type="caution">
    <text evidence="2">The sequence shown here is derived from an EMBL/GenBank/DDBJ whole genome shotgun (WGS) entry which is preliminary data.</text>
</comment>
<accession>A0A948RU86</accession>
<dbReference type="Gene3D" id="2.60.40.4070">
    <property type="match status" value="1"/>
</dbReference>